<feature type="transmembrane region" description="Helical" evidence="9">
    <location>
        <begin position="158"/>
        <end position="179"/>
    </location>
</feature>
<evidence type="ECO:0000256" key="1">
    <source>
        <dbReference type="ARBA" id="ARBA00004651"/>
    </source>
</evidence>
<feature type="transmembrane region" description="Helical" evidence="9">
    <location>
        <begin position="104"/>
        <end position="121"/>
    </location>
</feature>
<evidence type="ECO:0000256" key="5">
    <source>
        <dbReference type="ARBA" id="ARBA00022927"/>
    </source>
</evidence>
<evidence type="ECO:0000256" key="7">
    <source>
        <dbReference type="ARBA" id="ARBA00023010"/>
    </source>
</evidence>
<evidence type="ECO:0000259" key="10">
    <source>
        <dbReference type="PROSITE" id="PS50156"/>
    </source>
</evidence>
<dbReference type="InterPro" id="IPR000731">
    <property type="entry name" value="SSD"/>
</dbReference>
<dbReference type="PANTHER" id="PTHR30081">
    <property type="entry name" value="PROTEIN-EXPORT MEMBRANE PROTEIN SEC"/>
    <property type="match status" value="1"/>
</dbReference>
<evidence type="ECO:0000256" key="6">
    <source>
        <dbReference type="ARBA" id="ARBA00022989"/>
    </source>
</evidence>
<evidence type="ECO:0000256" key="8">
    <source>
        <dbReference type="ARBA" id="ARBA00023136"/>
    </source>
</evidence>
<feature type="transmembrane region" description="Helical" evidence="9">
    <location>
        <begin position="133"/>
        <end position="152"/>
    </location>
</feature>
<dbReference type="GO" id="GO:0015031">
    <property type="term" value="P:protein transport"/>
    <property type="evidence" value="ECO:0007669"/>
    <property type="project" value="UniProtKB-KW"/>
</dbReference>
<evidence type="ECO:0000256" key="3">
    <source>
        <dbReference type="ARBA" id="ARBA00022475"/>
    </source>
</evidence>
<evidence type="ECO:0000256" key="4">
    <source>
        <dbReference type="ARBA" id="ARBA00022692"/>
    </source>
</evidence>
<proteinExistence type="predicted"/>
<feature type="non-terminal residue" evidence="11">
    <location>
        <position position="183"/>
    </location>
</feature>
<dbReference type="InterPro" id="IPR022646">
    <property type="entry name" value="SecD/SecF_CS"/>
</dbReference>
<dbReference type="PRINTS" id="PR01755">
    <property type="entry name" value="SECFTRNLCASE"/>
</dbReference>
<comment type="caution">
    <text evidence="11">The sequence shown here is derived from an EMBL/GenBank/DDBJ whole genome shotgun (WGS) entry which is preliminary data.</text>
</comment>
<dbReference type="GO" id="GO:0005886">
    <property type="term" value="C:plasma membrane"/>
    <property type="evidence" value="ECO:0007669"/>
    <property type="project" value="UniProtKB-SubCell"/>
</dbReference>
<keyword evidence="4 9" id="KW-0812">Transmembrane</keyword>
<dbReference type="PROSITE" id="PS50156">
    <property type="entry name" value="SSD"/>
    <property type="match status" value="1"/>
</dbReference>
<evidence type="ECO:0000256" key="9">
    <source>
        <dbReference type="SAM" id="Phobius"/>
    </source>
</evidence>
<dbReference type="Pfam" id="PF07549">
    <property type="entry name" value="Sec_GG"/>
    <property type="match status" value="1"/>
</dbReference>
<keyword evidence="7" id="KW-0811">Translocation</keyword>
<evidence type="ECO:0000256" key="2">
    <source>
        <dbReference type="ARBA" id="ARBA00022448"/>
    </source>
</evidence>
<dbReference type="EMBL" id="BARV01001816">
    <property type="protein sequence ID" value="GAI00418.1"/>
    <property type="molecule type" value="Genomic_DNA"/>
</dbReference>
<reference evidence="11" key="1">
    <citation type="journal article" date="2014" name="Front. Microbiol.">
        <title>High frequency of phylogenetically diverse reductive dehalogenase-homologous genes in deep subseafloor sedimentary metagenomes.</title>
        <authorList>
            <person name="Kawai M."/>
            <person name="Futagami T."/>
            <person name="Toyoda A."/>
            <person name="Takaki Y."/>
            <person name="Nishi S."/>
            <person name="Hori S."/>
            <person name="Arai W."/>
            <person name="Tsubouchi T."/>
            <person name="Morono Y."/>
            <person name="Uchiyama I."/>
            <person name="Ito T."/>
            <person name="Fujiyama A."/>
            <person name="Inagaki F."/>
            <person name="Takami H."/>
        </authorList>
    </citation>
    <scope>NUCLEOTIDE SEQUENCE</scope>
    <source>
        <strain evidence="11">Expedition CK06-06</strain>
    </source>
</reference>
<dbReference type="SUPFAM" id="SSF82866">
    <property type="entry name" value="Multidrug efflux transporter AcrB transmembrane domain"/>
    <property type="match status" value="1"/>
</dbReference>
<organism evidence="11">
    <name type="scientific">marine sediment metagenome</name>
    <dbReference type="NCBI Taxonomy" id="412755"/>
    <lineage>
        <taxon>unclassified sequences</taxon>
        <taxon>metagenomes</taxon>
        <taxon>ecological metagenomes</taxon>
    </lineage>
</organism>
<keyword evidence="8 9" id="KW-0472">Membrane</keyword>
<keyword evidence="2" id="KW-0813">Transport</keyword>
<dbReference type="InterPro" id="IPR022645">
    <property type="entry name" value="SecD/SecF_bac"/>
</dbReference>
<keyword evidence="5" id="KW-0653">Protein transport</keyword>
<dbReference type="Gene3D" id="1.20.1640.10">
    <property type="entry name" value="Multidrug efflux transporter AcrB transmembrane domain"/>
    <property type="match status" value="1"/>
</dbReference>
<keyword evidence="3" id="KW-1003">Cell membrane</keyword>
<protein>
    <recommendedName>
        <fullName evidence="10">SSD domain-containing protein</fullName>
    </recommendedName>
</protein>
<dbReference type="PANTHER" id="PTHR30081:SF8">
    <property type="entry name" value="PROTEIN TRANSLOCASE SUBUNIT SECF"/>
    <property type="match status" value="1"/>
</dbReference>
<evidence type="ECO:0000313" key="11">
    <source>
        <dbReference type="EMBL" id="GAI00418.1"/>
    </source>
</evidence>
<sequence length="183" mass="20316">MVCLIVFGLNPGIDFTGGSILEVEYKQERPSNKIIKEKLVDIDLGKIHVQPTGERGVILRMKDISEDTHQEVLQKLKENNEVEEKRFEAIGPAIGSELKKTTKIVIIFSLLAIVLYIAFAFRKISQPVKSWQYGIAALLALFHDVLIPLGVFSVLGKIYGIQITIPVVVALLTVLGYSINDTV</sequence>
<name>X1K1L9_9ZZZZ</name>
<feature type="domain" description="SSD" evidence="10">
    <location>
        <begin position="102"/>
        <end position="183"/>
    </location>
</feature>
<accession>X1K1L9</accession>
<dbReference type="AlphaFoldDB" id="X1K1L9"/>
<keyword evidence="6 9" id="KW-1133">Transmembrane helix</keyword>
<comment type="subcellular location">
    <subcellularLocation>
        <location evidence="1">Cell membrane</location>
        <topology evidence="1">Multi-pass membrane protein</topology>
    </subcellularLocation>
</comment>
<dbReference type="Pfam" id="PF02355">
    <property type="entry name" value="SecD_SecF_C"/>
    <property type="match status" value="1"/>
</dbReference>
<dbReference type="InterPro" id="IPR022813">
    <property type="entry name" value="SecD/SecF_arch_bac"/>
</dbReference>
<gene>
    <name evidence="11" type="ORF">S06H3_05011</name>
</gene>
<dbReference type="InterPro" id="IPR048634">
    <property type="entry name" value="SecD_SecF_C"/>
</dbReference>